<organism evidence="2 3">
    <name type="scientific">Streptomyces daqingensis</name>
    <dbReference type="NCBI Taxonomy" id="1472640"/>
    <lineage>
        <taxon>Bacteria</taxon>
        <taxon>Bacillati</taxon>
        <taxon>Actinomycetota</taxon>
        <taxon>Actinomycetes</taxon>
        <taxon>Kitasatosporales</taxon>
        <taxon>Streptomycetaceae</taxon>
        <taxon>Streptomyces</taxon>
    </lineage>
</organism>
<dbReference type="Proteomes" id="UP000631535">
    <property type="component" value="Unassembled WGS sequence"/>
</dbReference>
<dbReference type="RefSeq" id="WP_189037455.1">
    <property type="nucleotide sequence ID" value="NZ_BMMP01000008.1"/>
</dbReference>
<dbReference type="EMBL" id="BMMP01000008">
    <property type="protein sequence ID" value="GGO49830.1"/>
    <property type="molecule type" value="Genomic_DNA"/>
</dbReference>
<comment type="caution">
    <text evidence="2">The sequence shown here is derived from an EMBL/GenBank/DDBJ whole genome shotgun (WGS) entry which is preliminary data.</text>
</comment>
<dbReference type="InterPro" id="IPR011990">
    <property type="entry name" value="TPR-like_helical_dom_sf"/>
</dbReference>
<gene>
    <name evidence="2" type="ORF">GCM10012287_28100</name>
</gene>
<proteinExistence type="predicted"/>
<dbReference type="Gene3D" id="1.25.40.10">
    <property type="entry name" value="Tetratricopeptide repeat domain"/>
    <property type="match status" value="1"/>
</dbReference>
<sequence length="465" mass="50246">MEPNSQLHVLLDQSGISRAGLAMRVNRLGAESGMTLRYDHTSVARWLKGQRPRGSVPEMVCRILGSRLGRTLTLGDIGMGGPHGRGPAASVQDAGGGSHAGEAGDESGDGASLGRFVERAAVSWRADQMHADAPGPGLLRGAAAVAPVWEWENPPDDLDVSHQGPHEVSELDVEVLHAARGHYEHLYRNAGGVATRPRVVGFLTGEVAPLLRGSYDDRTGRELCRAAGSLAAMSGICAYDADEQGLAQRYFHQALRLGKASGDRHFGGYVVALLVNQALFLGDDRRAIACAEAVLRTPGPHCTPALATDLYAMQARAYARIGDRQGAYERMRSAESCSTRIRPEEEPEETGYVEEGLVQVRLAEALLVLGELDSARRYAEEAARAPAHVRGRVNRLATLTDVELRSGAAESAAETAVRMVDNAQGIESQRLRQRMRRVREHLLRHPGTPVDRAARLIEETLRVPL</sequence>
<reference evidence="3" key="1">
    <citation type="journal article" date="2019" name="Int. J. Syst. Evol. Microbiol.">
        <title>The Global Catalogue of Microorganisms (GCM) 10K type strain sequencing project: providing services to taxonomists for standard genome sequencing and annotation.</title>
        <authorList>
            <consortium name="The Broad Institute Genomics Platform"/>
            <consortium name="The Broad Institute Genome Sequencing Center for Infectious Disease"/>
            <person name="Wu L."/>
            <person name="Ma J."/>
        </authorList>
    </citation>
    <scope>NUCLEOTIDE SEQUENCE [LARGE SCALE GENOMIC DNA]</scope>
    <source>
        <strain evidence="3">CGMCC 4.7178</strain>
    </source>
</reference>
<evidence type="ECO:0000256" key="1">
    <source>
        <dbReference type="SAM" id="MobiDB-lite"/>
    </source>
</evidence>
<protein>
    <submittedName>
        <fullName evidence="2">Transcriptional regulator</fullName>
    </submittedName>
</protein>
<evidence type="ECO:0000313" key="3">
    <source>
        <dbReference type="Proteomes" id="UP000631535"/>
    </source>
</evidence>
<keyword evidence="3" id="KW-1185">Reference proteome</keyword>
<name>A0ABQ2MDC3_9ACTN</name>
<evidence type="ECO:0000313" key="2">
    <source>
        <dbReference type="EMBL" id="GGO49830.1"/>
    </source>
</evidence>
<dbReference type="SUPFAM" id="SSF48452">
    <property type="entry name" value="TPR-like"/>
    <property type="match status" value="1"/>
</dbReference>
<accession>A0ABQ2MDC3</accession>
<feature type="region of interest" description="Disordered" evidence="1">
    <location>
        <begin position="81"/>
        <end position="111"/>
    </location>
</feature>